<dbReference type="Pfam" id="PF00008">
    <property type="entry name" value="EGF"/>
    <property type="match status" value="3"/>
</dbReference>
<dbReference type="GO" id="GO:0005576">
    <property type="term" value="C:extracellular region"/>
    <property type="evidence" value="ECO:0007669"/>
    <property type="project" value="UniProtKB-SubCell"/>
</dbReference>
<dbReference type="InterPro" id="IPR000859">
    <property type="entry name" value="CUB_dom"/>
</dbReference>
<keyword evidence="21" id="KW-1207">Sterol metabolism</keyword>
<keyword evidence="15" id="KW-0967">Endosome</keyword>
<evidence type="ECO:0000256" key="31">
    <source>
        <dbReference type="PROSITE-ProRule" id="PRU00076"/>
    </source>
</evidence>
<dbReference type="EMBL" id="JH816272">
    <property type="protein sequence ID" value="EKC18187.1"/>
    <property type="molecule type" value="Genomic_DNA"/>
</dbReference>
<dbReference type="FunFam" id="2.60.120.290:FF:000005">
    <property type="entry name" value="Procollagen C-endopeptidase enhancer 1"/>
    <property type="match status" value="8"/>
</dbReference>
<evidence type="ECO:0000256" key="29">
    <source>
        <dbReference type="ARBA" id="ARBA00049703"/>
    </source>
</evidence>
<dbReference type="FunFam" id="2.10.25.10:FF:000472">
    <property type="entry name" value="Uncharacterized protein, isoform A"/>
    <property type="match status" value="1"/>
</dbReference>
<evidence type="ECO:0000256" key="1">
    <source>
        <dbReference type="ARBA" id="ARBA00004177"/>
    </source>
</evidence>
<evidence type="ECO:0000256" key="11">
    <source>
        <dbReference type="ARBA" id="ARBA00022685"/>
    </source>
</evidence>
<keyword evidence="12" id="KW-0479">Metal-binding</keyword>
<dbReference type="Pfam" id="PF12661">
    <property type="entry name" value="hEGF"/>
    <property type="match status" value="1"/>
</dbReference>
<reference evidence="32" key="1">
    <citation type="journal article" date="2012" name="Nature">
        <title>The oyster genome reveals stress adaptation and complexity of shell formation.</title>
        <authorList>
            <person name="Zhang G."/>
            <person name="Fang X."/>
            <person name="Guo X."/>
            <person name="Li L."/>
            <person name="Luo R."/>
            <person name="Xu F."/>
            <person name="Yang P."/>
            <person name="Zhang L."/>
            <person name="Wang X."/>
            <person name="Qi H."/>
            <person name="Xiong Z."/>
            <person name="Que H."/>
            <person name="Xie Y."/>
            <person name="Holland P.W."/>
            <person name="Paps J."/>
            <person name="Zhu Y."/>
            <person name="Wu F."/>
            <person name="Chen Y."/>
            <person name="Wang J."/>
            <person name="Peng C."/>
            <person name="Meng J."/>
            <person name="Yang L."/>
            <person name="Liu J."/>
            <person name="Wen B."/>
            <person name="Zhang N."/>
            <person name="Huang Z."/>
            <person name="Zhu Q."/>
            <person name="Feng Y."/>
            <person name="Mount A."/>
            <person name="Hedgecock D."/>
            <person name="Xu Z."/>
            <person name="Liu Y."/>
            <person name="Domazet-Loso T."/>
            <person name="Du Y."/>
            <person name="Sun X."/>
            <person name="Zhang S."/>
            <person name="Liu B."/>
            <person name="Cheng P."/>
            <person name="Jiang X."/>
            <person name="Li J."/>
            <person name="Fan D."/>
            <person name="Wang W."/>
            <person name="Fu W."/>
            <person name="Wang T."/>
            <person name="Wang B."/>
            <person name="Zhang J."/>
            <person name="Peng Z."/>
            <person name="Li Y."/>
            <person name="Li N."/>
            <person name="Wang J."/>
            <person name="Chen M."/>
            <person name="He Y."/>
            <person name="Tan F."/>
            <person name="Song X."/>
            <person name="Zheng Q."/>
            <person name="Huang R."/>
            <person name="Yang H."/>
            <person name="Du X."/>
            <person name="Chen L."/>
            <person name="Yang M."/>
            <person name="Gaffney P.M."/>
            <person name="Wang S."/>
            <person name="Luo L."/>
            <person name="She Z."/>
            <person name="Ming Y."/>
            <person name="Huang W."/>
            <person name="Zhang S."/>
            <person name="Huang B."/>
            <person name="Zhang Y."/>
            <person name="Qu T."/>
            <person name="Ni P."/>
            <person name="Miao G."/>
            <person name="Wang J."/>
            <person name="Wang Q."/>
            <person name="Steinberg C.E."/>
            <person name="Wang H."/>
            <person name="Li N."/>
            <person name="Qian L."/>
            <person name="Zhang G."/>
            <person name="Li Y."/>
            <person name="Yang H."/>
            <person name="Liu X."/>
            <person name="Wang J."/>
            <person name="Yin Y."/>
            <person name="Wang J."/>
        </authorList>
    </citation>
    <scope>NUCLEOTIDE SEQUENCE [LARGE SCALE GENOMIC DNA]</scope>
    <source>
        <strain evidence="32">05x7-T-G4-1.051#20</strain>
    </source>
</reference>
<keyword evidence="9" id="KW-0597">Phosphoprotein</keyword>
<dbReference type="InterPro" id="IPR013032">
    <property type="entry name" value="EGF-like_CS"/>
</dbReference>
<gene>
    <name evidence="32" type="ORF">CGI_10014626</name>
</gene>
<feature type="disulfide bond" evidence="31">
    <location>
        <begin position="232"/>
        <end position="241"/>
    </location>
</feature>
<feature type="disulfide bond" evidence="30">
    <location>
        <begin position="673"/>
        <end position="700"/>
    </location>
</feature>
<evidence type="ECO:0000256" key="6">
    <source>
        <dbReference type="ARBA" id="ARBA00022525"/>
    </source>
</evidence>
<dbReference type="CDD" id="cd00041">
    <property type="entry name" value="CUB"/>
    <property type="match status" value="27"/>
</dbReference>
<keyword evidence="16" id="KW-0106">Calcium</keyword>
<evidence type="ECO:0000256" key="9">
    <source>
        <dbReference type="ARBA" id="ARBA00022553"/>
    </source>
</evidence>
<dbReference type="Pfam" id="PF00431">
    <property type="entry name" value="CUB"/>
    <property type="match status" value="27"/>
</dbReference>
<dbReference type="FunCoup" id="K1P334">
    <property type="interactions" value="2"/>
</dbReference>
<keyword evidence="6" id="KW-0964">Secreted</keyword>
<evidence type="ECO:0000256" key="3">
    <source>
        <dbReference type="ARBA" id="ARBA00004613"/>
    </source>
</evidence>
<dbReference type="GO" id="GO:0005765">
    <property type="term" value="C:lysosomal membrane"/>
    <property type="evidence" value="ECO:0007669"/>
    <property type="project" value="UniProtKB-SubCell"/>
</dbReference>
<keyword evidence="13" id="KW-0732">Signal</keyword>
<feature type="disulfide bond" evidence="31">
    <location>
        <begin position="275"/>
        <end position="284"/>
    </location>
</feature>
<evidence type="ECO:0000256" key="23">
    <source>
        <dbReference type="ARBA" id="ARBA00023221"/>
    </source>
</evidence>
<dbReference type="InterPro" id="IPR024731">
    <property type="entry name" value="NELL2-like_EGF"/>
</dbReference>
<evidence type="ECO:0000256" key="13">
    <source>
        <dbReference type="ARBA" id="ARBA00022729"/>
    </source>
</evidence>
<feature type="disulfide bond" evidence="31">
    <location>
        <begin position="540"/>
        <end position="549"/>
    </location>
</feature>
<dbReference type="PANTHER" id="PTHR24251:SF30">
    <property type="entry name" value="MEMBRANE FRIZZLED-RELATED PROTEIN"/>
    <property type="match status" value="1"/>
</dbReference>
<dbReference type="GO" id="GO:0016324">
    <property type="term" value="C:apical plasma membrane"/>
    <property type="evidence" value="ECO:0007669"/>
    <property type="project" value="UniProtKB-ARBA"/>
</dbReference>
<dbReference type="GO" id="GO:0031419">
    <property type="term" value="F:cobalamin binding"/>
    <property type="evidence" value="ECO:0007669"/>
    <property type="project" value="UniProtKB-KW"/>
</dbReference>
<dbReference type="GO" id="GO:0005509">
    <property type="term" value="F:calcium ion binding"/>
    <property type="evidence" value="ECO:0007669"/>
    <property type="project" value="InterPro"/>
</dbReference>
<dbReference type="PROSITE" id="PS00010">
    <property type="entry name" value="ASX_HYDROXYL"/>
    <property type="match status" value="4"/>
</dbReference>
<dbReference type="PROSITE" id="PS01180">
    <property type="entry name" value="CUB"/>
    <property type="match status" value="27"/>
</dbReference>
<dbReference type="FunFam" id="2.60.120.290:FF:000018">
    <property type="entry name" value="cubilin"/>
    <property type="match status" value="1"/>
</dbReference>
<keyword evidence="17" id="KW-0653">Protein transport</keyword>
<evidence type="ECO:0000256" key="10">
    <source>
        <dbReference type="ARBA" id="ARBA00022628"/>
    </source>
</evidence>
<dbReference type="InParanoid" id="K1P334"/>
<evidence type="ECO:0000256" key="17">
    <source>
        <dbReference type="ARBA" id="ARBA00022927"/>
    </source>
</evidence>
<evidence type="ECO:0000313" key="32">
    <source>
        <dbReference type="EMBL" id="EKC18187.1"/>
    </source>
</evidence>
<evidence type="ECO:0000256" key="21">
    <source>
        <dbReference type="ARBA" id="ARBA00023166"/>
    </source>
</evidence>
<evidence type="ECO:0000256" key="16">
    <source>
        <dbReference type="ARBA" id="ARBA00022837"/>
    </source>
</evidence>
<dbReference type="SMART" id="SM00181">
    <property type="entry name" value="EGF"/>
    <property type="match status" value="8"/>
</dbReference>
<dbReference type="FunFam" id="2.10.25.10:FF:000143">
    <property type="entry name" value="Protein crumbs 1"/>
    <property type="match status" value="1"/>
</dbReference>
<dbReference type="SUPFAM" id="SSF49854">
    <property type="entry name" value="Spermadhesin, CUB domain"/>
    <property type="match status" value="27"/>
</dbReference>
<evidence type="ECO:0000256" key="30">
    <source>
        <dbReference type="PROSITE-ProRule" id="PRU00059"/>
    </source>
</evidence>
<dbReference type="InterPro" id="IPR026823">
    <property type="entry name" value="cEGF"/>
</dbReference>
<evidence type="ECO:0000256" key="24">
    <source>
        <dbReference type="ARBA" id="ARBA00023228"/>
    </source>
</evidence>
<dbReference type="PROSITE" id="PS01186">
    <property type="entry name" value="EGF_2"/>
    <property type="match status" value="1"/>
</dbReference>
<dbReference type="InterPro" id="IPR035914">
    <property type="entry name" value="Sperma_CUB_dom_sf"/>
</dbReference>
<proteinExistence type="predicted"/>
<feature type="disulfide bond" evidence="31">
    <location>
        <begin position="502"/>
        <end position="511"/>
    </location>
</feature>
<evidence type="ECO:0000256" key="22">
    <source>
        <dbReference type="ARBA" id="ARBA00023180"/>
    </source>
</evidence>
<feature type="disulfide bond" evidence="31">
    <location>
        <begin position="437"/>
        <end position="454"/>
    </location>
</feature>
<dbReference type="FunFam" id="2.10.25.10:FF:000379">
    <property type="entry name" value="Cubilin"/>
    <property type="match status" value="1"/>
</dbReference>
<dbReference type="InterPro" id="IPR001881">
    <property type="entry name" value="EGF-like_Ca-bd_dom"/>
</dbReference>
<comment type="subunit">
    <text evidence="29">Interacts with AMN. Component of the cubam complex composed of one CUBN trimer and one AMN chain. The cubam complex can dimerize. Interacts with LRP2 in a dual-receptor complex in a calcium-dependent manner. Found in a complex with PID1/PCLI1, LRP1 and CUBNI. Interacts with LRP1 and PID1/PCLI1.</text>
</comment>
<evidence type="ECO:0000256" key="19">
    <source>
        <dbReference type="ARBA" id="ARBA00023136"/>
    </source>
</evidence>
<keyword evidence="25" id="KW-0170">Cobalt</keyword>
<protein>
    <recommendedName>
        <fullName evidence="27">Cubilin</fullName>
    </recommendedName>
</protein>
<dbReference type="CDD" id="cd00054">
    <property type="entry name" value="EGF_CA"/>
    <property type="match status" value="5"/>
</dbReference>
<name>K1P334_MAGGI</name>
<dbReference type="HOGENOM" id="CLU_000172_1_0_1"/>
<evidence type="ECO:0000256" key="14">
    <source>
        <dbReference type="ARBA" id="ARBA00022737"/>
    </source>
</evidence>
<dbReference type="PANTHER" id="PTHR24251">
    <property type="entry name" value="OVOCHYMASE-RELATED"/>
    <property type="match status" value="1"/>
</dbReference>
<evidence type="ECO:0000256" key="4">
    <source>
        <dbReference type="ARBA" id="ARBA00022448"/>
    </source>
</evidence>
<dbReference type="PROSITE" id="PS01187">
    <property type="entry name" value="EGF_CA"/>
    <property type="match status" value="2"/>
</dbReference>
<dbReference type="GO" id="GO:0015031">
    <property type="term" value="P:protein transport"/>
    <property type="evidence" value="ECO:0007669"/>
    <property type="project" value="UniProtKB-KW"/>
</dbReference>
<evidence type="ECO:0000256" key="25">
    <source>
        <dbReference type="ARBA" id="ARBA00023285"/>
    </source>
</evidence>
<evidence type="ECO:0000256" key="8">
    <source>
        <dbReference type="ARBA" id="ARBA00022548"/>
    </source>
</evidence>
<keyword evidence="22" id="KW-0325">Glycoprotein</keyword>
<dbReference type="Gene3D" id="2.60.120.290">
    <property type="entry name" value="Spermadhesin, CUB domain"/>
    <property type="match status" value="27"/>
</dbReference>
<dbReference type="GO" id="GO:0008203">
    <property type="term" value="P:cholesterol metabolic process"/>
    <property type="evidence" value="ECO:0007669"/>
    <property type="project" value="UniProtKB-KW"/>
</dbReference>
<keyword evidence="5" id="KW-1003">Cell membrane</keyword>
<keyword evidence="24" id="KW-0458">Lysosome</keyword>
<dbReference type="InterPro" id="IPR018097">
    <property type="entry name" value="EGF_Ca-bd_CS"/>
</dbReference>
<dbReference type="InterPro" id="IPR009030">
    <property type="entry name" value="Growth_fac_rcpt_cys_sf"/>
</dbReference>
<feature type="disulfide bond" evidence="30">
    <location>
        <begin position="1714"/>
        <end position="1741"/>
    </location>
</feature>
<dbReference type="InterPro" id="IPR000152">
    <property type="entry name" value="EGF-type_Asp/Asn_hydroxyl_site"/>
</dbReference>
<comment type="caution">
    <text evidence="31">Lacks conserved residue(s) required for the propagation of feature annotation.</text>
</comment>
<dbReference type="InterPro" id="IPR000742">
    <property type="entry name" value="EGF"/>
</dbReference>
<dbReference type="SMART" id="SM00179">
    <property type="entry name" value="EGF_CA"/>
    <property type="match status" value="7"/>
</dbReference>
<evidence type="ECO:0000256" key="20">
    <source>
        <dbReference type="ARBA" id="ARBA00023157"/>
    </source>
</evidence>
<feature type="disulfide bond" evidence="30">
    <location>
        <begin position="556"/>
        <end position="583"/>
    </location>
</feature>
<evidence type="ECO:0000256" key="27">
    <source>
        <dbReference type="ARBA" id="ARBA00023878"/>
    </source>
</evidence>
<keyword evidence="11" id="KW-0165">Cleavage on pair of basic residues</keyword>
<organism evidence="32">
    <name type="scientific">Magallana gigas</name>
    <name type="common">Pacific oyster</name>
    <name type="synonym">Crassostrea gigas</name>
    <dbReference type="NCBI Taxonomy" id="29159"/>
    <lineage>
        <taxon>Eukaryota</taxon>
        <taxon>Metazoa</taxon>
        <taxon>Spiralia</taxon>
        <taxon>Lophotrochozoa</taxon>
        <taxon>Mollusca</taxon>
        <taxon>Bivalvia</taxon>
        <taxon>Autobranchia</taxon>
        <taxon>Pteriomorphia</taxon>
        <taxon>Ostreida</taxon>
        <taxon>Ostreoidea</taxon>
        <taxon>Ostreidae</taxon>
        <taxon>Magallana</taxon>
    </lineage>
</organism>
<dbReference type="SUPFAM" id="SSF57196">
    <property type="entry name" value="EGF/Laminin"/>
    <property type="match status" value="4"/>
</dbReference>
<keyword evidence="4" id="KW-0813">Transport</keyword>
<evidence type="ECO:0000256" key="18">
    <source>
        <dbReference type="ARBA" id="ARBA00023098"/>
    </source>
</evidence>
<dbReference type="Gene3D" id="2.10.25.10">
    <property type="entry name" value="Laminin"/>
    <property type="match status" value="6"/>
</dbReference>
<dbReference type="Pfam" id="PF12947">
    <property type="entry name" value="EGF_3"/>
    <property type="match status" value="1"/>
</dbReference>
<evidence type="ECO:0000256" key="7">
    <source>
        <dbReference type="ARBA" id="ARBA00022536"/>
    </source>
</evidence>
<dbReference type="Pfam" id="PF12662">
    <property type="entry name" value="cEGF"/>
    <property type="match status" value="1"/>
</dbReference>
<evidence type="ECO:0000256" key="15">
    <source>
        <dbReference type="ARBA" id="ARBA00022753"/>
    </source>
</evidence>
<feature type="disulfide bond" evidence="30">
    <location>
        <begin position="3249"/>
        <end position="3276"/>
    </location>
</feature>
<dbReference type="CDD" id="cd22201">
    <property type="entry name" value="cubilin_NTD"/>
    <property type="match status" value="1"/>
</dbReference>
<dbReference type="FunFam" id="2.10.25.10:FF:000260">
    <property type="entry name" value="Notch receptor 4"/>
    <property type="match status" value="1"/>
</dbReference>
<feature type="disulfide bond" evidence="30">
    <location>
        <begin position="2666"/>
        <end position="2693"/>
    </location>
</feature>
<keyword evidence="10" id="KW-0846">Cobalamin</keyword>
<keyword evidence="8" id="KW-0153">Cholesterol metabolism</keyword>
<keyword evidence="19" id="KW-0472">Membrane</keyword>
<keyword evidence="7 31" id="KW-0245">EGF-like domain</keyword>
<comment type="function">
    <text evidence="28">Endocytic receptor which plays a role in lipoprotein, vitamin and iron metabolism by facilitating their uptake. Acts together with LRP2 to mediate endocytosis of high-density lipoproteins, GC, hemoglobin, ALB, TF and SCGB1A1. Acts together with AMN to mediate endocytosis of the CBLIF-cobalamin complex. Binds to ALB, MB, Kappa and lambda-light chains, TF, hemoglobin, GC, SCGB1A1, APOA1, high density lipoprotein, and the CBLIF-cobalamin complex. Ligand binding requires calcium. Serves as important transporter in several absorptive epithelia, including intestine, renal proximal tubules and embryonic yolk sac. May play an important role in the development of the peri-implantation embryo through internalization of APOA1 and cholesterol. Binds to LGALS3 at the maternal-fetal interface.</text>
</comment>
<dbReference type="PROSITE" id="PS00022">
    <property type="entry name" value="EGF_1"/>
    <property type="match status" value="4"/>
</dbReference>
<keyword evidence="18" id="KW-0443">Lipid metabolism</keyword>
<evidence type="ECO:0000256" key="28">
    <source>
        <dbReference type="ARBA" id="ARBA00049611"/>
    </source>
</evidence>
<dbReference type="FunFam" id="2.10.25.10:FF:000429">
    <property type="entry name" value="Cubilin"/>
    <property type="match status" value="1"/>
</dbReference>
<dbReference type="FunFam" id="2.60.120.290:FF:000013">
    <property type="entry name" value="Membrane frizzled-related protein"/>
    <property type="match status" value="17"/>
</dbReference>
<evidence type="ECO:0000256" key="5">
    <source>
        <dbReference type="ARBA" id="ARBA00022475"/>
    </source>
</evidence>
<keyword evidence="20 31" id="KW-1015">Disulfide bond</keyword>
<sequence>MTMNGHLIFQTGTNHNITFRSTGGGYVNIDGENVQQLATLDTWESGASPYQRFIGGNNAWLLAPLMWSFTYEGSVFTGSDPATGTDNDRVRSNKADIDHMKTSPTVAPSNLETRVANVEQRLNNLQPTGEVQNQLTTLSNRVNTLEINVPSNLLVRLTQIEQRLDSITSSGDLQTTLNDIRSRLTTLENNVSDLEENVQSLQQLLTQNECNSNPCRNGGSCVDRYNGFFCQCPPAWKGAFCDVDVNECSEYAGTDLGCQNGATCVNTPGSFTCQCAANWYGIRCSERHDDCSQASHQELCGHGTCVNSDRVTPGQPKYTCICEDGWTTSGSSPMCVVDRDECSEPGPRCSADPSVPCINLPGSFTCGQCPAGYSGNGFSCVDINECEINNGGCSVNPRVDCTNTRGSRTCGPCPPGYQGNGVTCTWVGLCNINNGGCHSLATCQESPGIQGVVCSCPPGYVGNGQGSNGCVTQGVTDGPCASNPCRNGALCQNSGSTYNCVCQPGYEGNQCQTNTNECASNPCQNGGTCTDRVNGYTCACTSSYTGNNCEEETQSCGGVLTQETGTLTYPTQTGATYPHGVSCSWRIVSTPGKIISVTFTSFSVENHPGCAYDYLQVHDGPSATAHKIGTYCGYTLPPPINTTQHQMYIWFYSDQSISSDGFSLNWISADPVCGGLLNQGDHGTLSSPGYPGNYPHNRDCAWTVMVSPGMNIMFTFAVMALEHHDNCSYDYVEIRDGLDENAPLLQKYCSTQSPVPITTTNPYAHIRFHSDASLSDQGFLITYAAVSAGPQCGGQYTSSEGVVISPGFPSPYTHESECVWTITVPAGDTITLTFTTIDIEFESTCNYDFVEVRDGPNEMSPLFNKFCGSTLPSPLTSTGNTMFIRFSSDHSQTGQGFRATWTTACGGTYSEPEGSFSSPSYPNAYPANKECVYTINQSPGSVVTLSFTAFDLEGSTNCIYDYLTVYDGGSVQSPLLGRFCGAQIPAPVSSTQNMMTVKFVTDGSQHNTGFMASYTSSSAGCGGMLSEPTGTVTSPGHPNIYPHGVNCSWTIQASPGLVVRLTFHTFSIESNANCRYDYVELYDNYTASSNSLLGRYCGASLPPSITSSTNFMTVVFVSDESIAHEGFSAGYVTLNASTICGAELTDSTGVITSPNYPNNYPHERECVWTITAQDGNQILLNVTDFRLESHASCAYDFLEIRNGGFPSSPLVNTYCGTTIDTTIRSHSNRMYIRFKSDASQSARGFRISYDTTATGCGADLTNPTGSFVSPNYPNQYSHNAECFWTITISRGSRIHLTFVDFNFENHVNCLYDYVEIRDGSATGALLARYCGSQVPDIIDSLSNKLWIKFRSDMSVSGRGFHAFYTSICDTVLTDYSGVIESPNFPNPYPHNRNCTWVIQATLGNTLNVSFSHFQVETHTSCNYDHLQVRDGNLPTSPEIGTYCGNNIPPAISSSSEYLWLNFISDFSVASNGFRLEYITNGCGGYFTQSTNDFTSPNYPNPYPHRRVCVWRIEVATGQAIQLTIKDFDLETHSDCRFDVLEVYAGRDMSAPRLVQLCHKQTSEQVLTTTGNLMYVIFRSDVSINGKGFSASYKSIVGGCGGNFSTPTGTLMSKNFPENYPHNTDCEWLISVEVSKRVVLTFQDFDVESSTNCTYDYVAVYDGTNANSTELMRHCGNSLPSPSIYRSSGQYMYVKMRSDVSLSGRGFKAQYVTGCGGILNGEDDGVITSPNYPNSYDMMSNCSWLIRADHSDDRITLTFTHMDIEEFSDCGKDYIRVLNGDDLNAPEVGTYCGRTIPTPITSSGSALMIQFVSDRSVQMSGFRALYTKSMSSCGAEITAQSGYIATPGYPNEYPHSTECVWTIRVTPGNRVGISFQTFNLMNHPSCNYDYVELREGDVHGRLIGRYCGTRFPGNLTAANGLWIKFRSDEYGSGTGFLAEFNTMYGGDLTGSSGQVASPNYPNQYPHNVNYVWTITVDIGMRIRVTVNALDIESVANCYFDYLRFLDGPDADGAEIGKFCGTTTPPPFLSPGNVIRVEFHSDFSSSGQGFMFQWAATSDQIPSTTPSPGTTTPVPGCGGNLGASNQDNVFTSPGYPSGYANNLNCLWMITTLPGNRVWLNISTLDLEGHFTCSFDSITVYDNAFGTGRVLGRFCGREGNPAPLLSTTNYMSVRFQTDASVNATGFSINYRQACGGRMDMSQGVIASPNYPSPYPGNQNCEWVVQVTTGRTIEVAFNSSFNVVGSVGGCDGDYVMLLNGDNANAPPVGTSTNGRYCGNQSPATMETGSNRLYVKFVSDGAGSAVGFRLTFREVHVQCGESIRLTHDVPQAYIMSPNYPAAYPHNVDCVWTILVPATETVQVEFDENFNIESHQNCNFDYIEFRDGGTENSDLIGRYCGTSRPSTVKSTDNVMYARFRTDNSVPRAGFKALVHIARCGGTYIGQSGMIASPNFPSNYGNNENCEWNLRGPTGHFLTLTFLTFNLESSSSCNSADYLEIRDVNSTGPVLMTRCGSQVPQPILTSDSYAHVKFVSNNANTFPGFQLKFEASVEECGGEFTTSTGAFTSPNFPGQYAHNRLCTWLIRVPAGRRVSLMFNALNIEDHSRCVYDYVAVYNGILSDSPIIGRYCGDTPPPVVESSGNTMKVVFWTDGSVSNGGFSARYTSPNEQKCGGVLTRPIGNVTSPGYAVGNYTNNEQCLWLFRNQNQTSSSILIVFNNFRLENHARCLFDFLEIKEGSTENGELIGRYCGNTTLPDPIISPSANLWMRFRTDVSIVDRGFALTYAYTDCGGVLTEDNGEILSPNFPNNYNHSDACAWLILAPEGAKIQVTFKNFSLENHPRCNFDYVDILNGRMVSSPSIGKKCGATVPQPFTSQSNGIRIIFKTDFSVAANGFRIQYQFVTDGCGGLFHDESGLISSPNYPSSYPHNTECVWDINVQEGYHVVLNFIPPFDMEAHGACGYDYVEVDDALRNGTLVNLGRWCSNQTPPPQKSTSSQMVVKFRSDPAINGNGFAANWTSGCGAIFTEDSGDFVSPGYPNQYGHNLMCNYTILAHPGRFIVFDFSRANFHLEGGVGCPYDYVQIYAGNDTTGRSLGKFCGTDAPDPVSSSGSMFIQFVTDRNQAFSGFRAQYRVTDCGGTYTEPYGTIRTPTYPTPYHNEANCTWLITVAENRVVDLKFSSFEVEAHPSCGYDYVEVRDGDSLSSPLMGRFCGRSVPDLLRSTGNSMVVNFVTDPTVVQGGFSAGYWTAYGERQGCGGVLNSTSGRFGSVDMDRDGVYEPQNCKWTIIVGDNKVVTLQFEGFDLEDHFNCRYDYVAVHDGMSEDDPLIGRYCGTQVPAPITSTSNVLYVRFVADYTVHKAGFNATYQQQDALCGGAFSASDSPQTISSPSYPRPVGQDLRCRWTIDSGDSNQQIRVSFNGLNLISDNNCSMEYIELRDSPLGWTGRSHLYCGTSLPPPFDSAGRTLQINYMVTSSSGSQGFSLRYQIANCNRTYTGTGGKIFSPGWPGNYPRNAYCEMSISAPAGTYVTLYFNSFYIEPHSTCRYDYLEIRNGSTSSSPLINQLCGNTIPNPIFATGNTLWMNLVTDSSIVHPGYDITWTASTSGMGCGGDIVGINGSITSPNYPGNYTERHSCRWLITAPARRVITVYVVNINILGSPDCNRAYVEIHNGYLDSSPSFGRYCGNEQPPPLRASGNKILIKFVTDGFHTAPGFRLLYTS</sequence>
<dbReference type="GO" id="GO:0005768">
    <property type="term" value="C:endosome"/>
    <property type="evidence" value="ECO:0007669"/>
    <property type="project" value="UniProtKB-SubCell"/>
</dbReference>
<dbReference type="SMART" id="SM00042">
    <property type="entry name" value="CUB"/>
    <property type="match status" value="27"/>
</dbReference>
<evidence type="ECO:0000256" key="26">
    <source>
        <dbReference type="ARBA" id="ARBA00023765"/>
    </source>
</evidence>
<dbReference type="PROSITE" id="PS50026">
    <property type="entry name" value="EGF_3"/>
    <property type="match status" value="5"/>
</dbReference>
<evidence type="ECO:0000256" key="12">
    <source>
        <dbReference type="ARBA" id="ARBA00022723"/>
    </source>
</evidence>
<comment type="subcellular location">
    <subcellularLocation>
        <location evidence="2">Cell membrane</location>
        <topology evidence="2">Peripheral membrane protein</topology>
    </subcellularLocation>
    <subcellularLocation>
        <location evidence="1">Endosome</location>
    </subcellularLocation>
    <subcellularLocation>
        <location evidence="26">Lysosome membrane</location>
        <topology evidence="26">Peripheral membrane protein</topology>
    </subcellularLocation>
    <subcellularLocation>
        <location evidence="3">Secreted</location>
    </subcellularLocation>
</comment>
<dbReference type="SUPFAM" id="SSF57184">
    <property type="entry name" value="Growth factor receptor domain"/>
    <property type="match status" value="1"/>
</dbReference>
<evidence type="ECO:0000256" key="2">
    <source>
        <dbReference type="ARBA" id="ARBA00004202"/>
    </source>
</evidence>
<accession>K1P334</accession>
<keyword evidence="14" id="KW-0677">Repeat</keyword>
<keyword evidence="23" id="KW-0753">Steroid metabolism</keyword>